<name>A0A401LV50_9BACE</name>
<keyword evidence="2" id="KW-1185">Reference proteome</keyword>
<evidence type="ECO:0000313" key="2">
    <source>
        <dbReference type="Proteomes" id="UP000288079"/>
    </source>
</evidence>
<dbReference type="Proteomes" id="UP000288079">
    <property type="component" value="Unassembled WGS sequence"/>
</dbReference>
<evidence type="ECO:0008006" key="3">
    <source>
        <dbReference type="Google" id="ProtNLM"/>
    </source>
</evidence>
<dbReference type="EMBL" id="BHWB01000006">
    <property type="protein sequence ID" value="GCB35389.1"/>
    <property type="molecule type" value="Genomic_DNA"/>
</dbReference>
<proteinExistence type="predicted"/>
<accession>A0A401LV50</accession>
<comment type="caution">
    <text evidence="1">The sequence shown here is derived from an EMBL/GenBank/DDBJ whole genome shotgun (WGS) entry which is preliminary data.</text>
</comment>
<dbReference type="PROSITE" id="PS51257">
    <property type="entry name" value="PROKAR_LIPOPROTEIN"/>
    <property type="match status" value="1"/>
</dbReference>
<protein>
    <recommendedName>
        <fullName evidence="3">6-bladed beta-propeller</fullName>
    </recommendedName>
</protein>
<dbReference type="Pfam" id="PF15869">
    <property type="entry name" value="TolB_like"/>
    <property type="match status" value="1"/>
</dbReference>
<gene>
    <name evidence="1" type="ORF">KGMB02408_23340</name>
</gene>
<evidence type="ECO:0000313" key="1">
    <source>
        <dbReference type="EMBL" id="GCB35389.1"/>
    </source>
</evidence>
<dbReference type="AlphaFoldDB" id="A0A401LV50"/>
<reference evidence="1 2" key="1">
    <citation type="submission" date="2018-10" db="EMBL/GenBank/DDBJ databases">
        <title>Draft Genome Sequence of Bacteroides sp. KCTC 15687.</title>
        <authorList>
            <person name="Yu S.Y."/>
            <person name="Kim J.S."/>
            <person name="Oh B.S."/>
            <person name="Park S.H."/>
            <person name="Kang S.W."/>
            <person name="Park J.E."/>
            <person name="Choi S.H."/>
            <person name="Han K.I."/>
            <person name="Lee K.C."/>
            <person name="Eom M.K."/>
            <person name="Suh M.K."/>
            <person name="Lee D.H."/>
            <person name="Yoon H."/>
            <person name="Kim B."/>
            <person name="Yang S.J."/>
            <person name="Lee J.S."/>
            <person name="Lee J.H."/>
        </authorList>
    </citation>
    <scope>NUCLEOTIDE SEQUENCE [LARGE SCALE GENOMIC DNA]</scope>
    <source>
        <strain evidence="1 2">KCTC 15687</strain>
    </source>
</reference>
<sequence>MKIYTYIFTLLLFISCTVKKDVRRVDINSVQLEHRTFDEFCIDSSKILYPTDIHSFNNHILLIEPMTNPTISFWSLDSLKYEFSSGYKGGGPNELINPRGDYFALSDSSFYLLDSNVEREIMVKDSSILILLNKPIIIPDAINQLVHLDNGIYIMSGLTTGEGKEHLLYKDGEYTDFGEYITDGYLNGTELAIFNYKFTAGLQEKGVILDFYQYRNLIRQYNIYGELLQEICLEGIEDKKNVFDKINDGSIQPYRGKVFATNDKVYSLYYEHVTNNQLYNEGGKIIPELQIWSWEGDLLRRICFNRPFRKFTVINNKLYALSVDEPYSIYVYEITK</sequence>
<organism evidence="1 2">
    <name type="scientific">Bacteroides faecalis</name>
    <dbReference type="NCBI Taxonomy" id="2447885"/>
    <lineage>
        <taxon>Bacteria</taxon>
        <taxon>Pseudomonadati</taxon>
        <taxon>Bacteroidota</taxon>
        <taxon>Bacteroidia</taxon>
        <taxon>Bacteroidales</taxon>
        <taxon>Bacteroidaceae</taxon>
        <taxon>Bacteroides</taxon>
    </lineage>
</organism>